<gene>
    <name evidence="16" type="ORF">FLONG3_10631</name>
</gene>
<evidence type="ECO:0000313" key="17">
    <source>
        <dbReference type="Proteomes" id="UP000266234"/>
    </source>
</evidence>
<dbReference type="GO" id="GO:0005886">
    <property type="term" value="C:plasma membrane"/>
    <property type="evidence" value="ECO:0007669"/>
    <property type="project" value="UniProtKB-SubCell"/>
</dbReference>
<keyword evidence="11" id="KW-0407">Ion channel</keyword>
<keyword evidence="17" id="KW-1185">Reference proteome</keyword>
<dbReference type="InterPro" id="IPR025363">
    <property type="entry name" value="DUF4267"/>
</dbReference>
<evidence type="ECO:0000256" key="3">
    <source>
        <dbReference type="ARBA" id="ARBA00022448"/>
    </source>
</evidence>
<keyword evidence="5 14" id="KW-0812">Transmembrane</keyword>
<sequence length="301" mass="33805">MYDNLLHYGNQLMALGPGLIGLNLLIRPEATLQQMQYTIPSEPKARQLTRGLARIYGIRNVVIGCIGINLSLTRDPKIINMFYLAGLAMCVTDGIVAKSVIGYGEWTHWVFAPICVAGFAANYYLGDGWSVRTTREATAQFLSSKIGHYSVLTLVSLDVLSMIADFVLNLFKCEQGRKGSEWDTALEILSSVSLVFSCLFVVELMASVWAFGWKYFNSWFHCFDAFIVIAGFITDVALRGIIEEVASLIVVMRLWRVIKIIEELGVGAQEQTEQLSEKLEECQKENETLRKEIEQLKRVAQ</sequence>
<dbReference type="AlphaFoldDB" id="A0A395RLU2"/>
<name>A0A395RLU2_9HYPO</name>
<feature type="coiled-coil region" evidence="13">
    <location>
        <begin position="265"/>
        <end position="299"/>
    </location>
</feature>
<keyword evidence="3" id="KW-0813">Transport</keyword>
<feature type="transmembrane region" description="Helical" evidence="14">
    <location>
        <begin position="51"/>
        <end position="72"/>
    </location>
</feature>
<dbReference type="Proteomes" id="UP000266234">
    <property type="component" value="Unassembled WGS sequence"/>
</dbReference>
<evidence type="ECO:0000256" key="6">
    <source>
        <dbReference type="ARBA" id="ARBA00022882"/>
    </source>
</evidence>
<evidence type="ECO:0000256" key="9">
    <source>
        <dbReference type="ARBA" id="ARBA00023065"/>
    </source>
</evidence>
<evidence type="ECO:0000256" key="12">
    <source>
        <dbReference type="ARBA" id="ARBA00031989"/>
    </source>
</evidence>
<feature type="domain" description="Ion transport" evidence="15">
    <location>
        <begin position="151"/>
        <end position="261"/>
    </location>
</feature>
<keyword evidence="9" id="KW-0406">Ion transport</keyword>
<comment type="caution">
    <text evidence="16">The sequence shown here is derived from an EMBL/GenBank/DDBJ whole genome shotgun (WGS) entry which is preliminary data.</text>
</comment>
<keyword evidence="4" id="KW-1003">Cell membrane</keyword>
<evidence type="ECO:0000256" key="4">
    <source>
        <dbReference type="ARBA" id="ARBA00022475"/>
    </source>
</evidence>
<evidence type="ECO:0000256" key="7">
    <source>
        <dbReference type="ARBA" id="ARBA00022989"/>
    </source>
</evidence>
<keyword evidence="10 14" id="KW-0472">Membrane</keyword>
<evidence type="ECO:0000313" key="16">
    <source>
        <dbReference type="EMBL" id="RGP61076.1"/>
    </source>
</evidence>
<keyword evidence="6" id="KW-0851">Voltage-gated channel</keyword>
<evidence type="ECO:0000256" key="13">
    <source>
        <dbReference type="SAM" id="Coils"/>
    </source>
</evidence>
<proteinExistence type="predicted"/>
<feature type="transmembrane region" description="Helical" evidence="14">
    <location>
        <begin position="78"/>
        <end position="97"/>
    </location>
</feature>
<dbReference type="InterPro" id="IPR027359">
    <property type="entry name" value="Volt_channel_dom_sf"/>
</dbReference>
<evidence type="ECO:0000256" key="5">
    <source>
        <dbReference type="ARBA" id="ARBA00022692"/>
    </source>
</evidence>
<keyword evidence="8 13" id="KW-0175">Coiled coil</keyword>
<protein>
    <recommendedName>
        <fullName evidence="2">Voltage-gated hydrogen channel 1</fullName>
    </recommendedName>
    <alternativeName>
        <fullName evidence="12">Hydrogen voltage-gated channel 1</fullName>
    </alternativeName>
</protein>
<dbReference type="OrthoDB" id="5216128at2759"/>
<evidence type="ECO:0000256" key="2">
    <source>
        <dbReference type="ARBA" id="ARBA00015897"/>
    </source>
</evidence>
<evidence type="ECO:0000256" key="14">
    <source>
        <dbReference type="SAM" id="Phobius"/>
    </source>
</evidence>
<accession>A0A395RLU2</accession>
<keyword evidence="7 14" id="KW-1133">Transmembrane helix</keyword>
<dbReference type="Gene3D" id="1.20.120.350">
    <property type="entry name" value="Voltage-gated potassium channels. Chain C"/>
    <property type="match status" value="1"/>
</dbReference>
<dbReference type="STRING" id="694270.A0A395RLU2"/>
<comment type="subcellular location">
    <subcellularLocation>
        <location evidence="1">Cell membrane</location>
        <topology evidence="1">Multi-pass membrane protein</topology>
    </subcellularLocation>
</comment>
<dbReference type="Pfam" id="PF00520">
    <property type="entry name" value="Ion_trans"/>
    <property type="match status" value="1"/>
</dbReference>
<reference evidence="16 17" key="1">
    <citation type="journal article" date="2018" name="PLoS Pathog.">
        <title>Evolution of structural diversity of trichothecenes, a family of toxins produced by plant pathogenic and entomopathogenic fungi.</title>
        <authorList>
            <person name="Proctor R.H."/>
            <person name="McCormick S.P."/>
            <person name="Kim H.S."/>
            <person name="Cardoza R.E."/>
            <person name="Stanley A.M."/>
            <person name="Lindo L."/>
            <person name="Kelly A."/>
            <person name="Brown D.W."/>
            <person name="Lee T."/>
            <person name="Vaughan M.M."/>
            <person name="Alexander N.J."/>
            <person name="Busman M."/>
            <person name="Gutierrez S."/>
        </authorList>
    </citation>
    <scope>NUCLEOTIDE SEQUENCE [LARGE SCALE GENOMIC DNA]</scope>
    <source>
        <strain evidence="16 17">NRRL 20695</strain>
    </source>
</reference>
<feature type="transmembrane region" description="Helical" evidence="14">
    <location>
        <begin position="109"/>
        <end position="126"/>
    </location>
</feature>
<evidence type="ECO:0000256" key="1">
    <source>
        <dbReference type="ARBA" id="ARBA00004651"/>
    </source>
</evidence>
<evidence type="ECO:0000256" key="11">
    <source>
        <dbReference type="ARBA" id="ARBA00023303"/>
    </source>
</evidence>
<dbReference type="EMBL" id="PXOG01000321">
    <property type="protein sequence ID" value="RGP61076.1"/>
    <property type="molecule type" value="Genomic_DNA"/>
</dbReference>
<dbReference type="GO" id="GO:0034702">
    <property type="term" value="C:monoatomic ion channel complex"/>
    <property type="evidence" value="ECO:0007669"/>
    <property type="project" value="UniProtKB-KW"/>
</dbReference>
<dbReference type="Pfam" id="PF14087">
    <property type="entry name" value="DUF4267"/>
    <property type="match status" value="1"/>
</dbReference>
<evidence type="ECO:0000256" key="10">
    <source>
        <dbReference type="ARBA" id="ARBA00023136"/>
    </source>
</evidence>
<feature type="transmembrane region" description="Helical" evidence="14">
    <location>
        <begin position="146"/>
        <end position="171"/>
    </location>
</feature>
<feature type="transmembrane region" description="Helical" evidence="14">
    <location>
        <begin position="12"/>
        <end position="30"/>
    </location>
</feature>
<evidence type="ECO:0000259" key="15">
    <source>
        <dbReference type="Pfam" id="PF00520"/>
    </source>
</evidence>
<dbReference type="GO" id="GO:0030171">
    <property type="term" value="F:voltage-gated proton channel activity"/>
    <property type="evidence" value="ECO:0007669"/>
    <property type="project" value="InterPro"/>
</dbReference>
<feature type="transmembrane region" description="Helical" evidence="14">
    <location>
        <begin position="218"/>
        <end position="238"/>
    </location>
</feature>
<dbReference type="InterPro" id="IPR005821">
    <property type="entry name" value="Ion_trans_dom"/>
</dbReference>
<organism evidence="16 17">
    <name type="scientific">Fusarium longipes</name>
    <dbReference type="NCBI Taxonomy" id="694270"/>
    <lineage>
        <taxon>Eukaryota</taxon>
        <taxon>Fungi</taxon>
        <taxon>Dikarya</taxon>
        <taxon>Ascomycota</taxon>
        <taxon>Pezizomycotina</taxon>
        <taxon>Sordariomycetes</taxon>
        <taxon>Hypocreomycetidae</taxon>
        <taxon>Hypocreales</taxon>
        <taxon>Nectriaceae</taxon>
        <taxon>Fusarium</taxon>
    </lineage>
</organism>
<evidence type="ECO:0000256" key="8">
    <source>
        <dbReference type="ARBA" id="ARBA00023054"/>
    </source>
</evidence>
<feature type="transmembrane region" description="Helical" evidence="14">
    <location>
        <begin position="192"/>
        <end position="212"/>
    </location>
</feature>
<dbReference type="InterPro" id="IPR031846">
    <property type="entry name" value="Hvcn1"/>
</dbReference>
<dbReference type="PANTHER" id="PTHR46480">
    <property type="entry name" value="F20B24.22"/>
    <property type="match status" value="1"/>
</dbReference>
<dbReference type="PANTHER" id="PTHR46480:SF1">
    <property type="entry name" value="VOLTAGE-GATED HYDROGEN CHANNEL 1"/>
    <property type="match status" value="1"/>
</dbReference>